<comment type="subcellular location">
    <subcellularLocation>
        <location evidence="1">Membrane</location>
        <topology evidence="1">Multi-pass membrane protein</topology>
    </subcellularLocation>
</comment>
<dbReference type="GO" id="GO:0005524">
    <property type="term" value="F:ATP binding"/>
    <property type="evidence" value="ECO:0007669"/>
    <property type="project" value="UniProtKB-KW"/>
</dbReference>
<feature type="transmembrane region" description="Helical" evidence="9">
    <location>
        <begin position="315"/>
        <end position="341"/>
    </location>
</feature>
<evidence type="ECO:0000313" key="11">
    <source>
        <dbReference type="EMBL" id="PRW56047.1"/>
    </source>
</evidence>
<keyword evidence="7 9" id="KW-0472">Membrane</keyword>
<keyword evidence="2" id="KW-0813">Transport</keyword>
<evidence type="ECO:0000256" key="8">
    <source>
        <dbReference type="SAM" id="MobiDB-lite"/>
    </source>
</evidence>
<keyword evidence="5 11" id="KW-0067">ATP-binding</keyword>
<dbReference type="SMART" id="SM00382">
    <property type="entry name" value="AAA"/>
    <property type="match status" value="2"/>
</dbReference>
<keyword evidence="6 9" id="KW-1133">Transmembrane helix</keyword>
<feature type="transmembrane region" description="Helical" evidence="9">
    <location>
        <begin position="540"/>
        <end position="566"/>
    </location>
</feature>
<evidence type="ECO:0000256" key="9">
    <source>
        <dbReference type="SAM" id="Phobius"/>
    </source>
</evidence>
<feature type="compositionally biased region" description="Pro residues" evidence="8">
    <location>
        <begin position="828"/>
        <end position="864"/>
    </location>
</feature>
<dbReference type="CDD" id="cd00267">
    <property type="entry name" value="ABC_ATPase"/>
    <property type="match status" value="1"/>
</dbReference>
<feature type="transmembrane region" description="Helical" evidence="9">
    <location>
        <begin position="443"/>
        <end position="467"/>
    </location>
</feature>
<proteinExistence type="predicted"/>
<keyword evidence="4" id="KW-0547">Nucleotide-binding</keyword>
<protein>
    <submittedName>
        <fullName evidence="11">ATP-binding cassette sub-family G member 2</fullName>
    </submittedName>
</protein>
<dbReference type="Proteomes" id="UP000239899">
    <property type="component" value="Unassembled WGS sequence"/>
</dbReference>
<evidence type="ECO:0000256" key="2">
    <source>
        <dbReference type="ARBA" id="ARBA00022448"/>
    </source>
</evidence>
<sequence length="2086" mass="215157">MSPPLAEPPSFAQLEVRELTRSLGAQQSRVILDSLSFSLSSGETLFITGPSGVGKSLLLRSLAYLDPFDSGTLKLAGKTPEEWGVPKWRALVTYVHQSRVQHKGTPAELYYTLQQFKSQRGRQRGDLPALVHQLGLEQSVLNQPWVELSGGQAQRVQLAIAIALKPLVLLLDEPTSALDTESTSRVEAVLKSCGAAVIWVSHDPGQPSRVGGRVLQLPLGRESTAVGAPPPASSAASPPQQRRLLQLLANATASASSGATVDAAALAAAILDATNSSSSWAAGSLAGLGGSHNGSSHHGGSGSGSSGDGSGPVDISWLGLLLGALIIGVNGAISVWLRLGLHGKLAVATVRCFAQLSLLGYILLSLLGYILVPIFLANRWWLTLLYTLFMLVVAAVEAVSRPTQTYNGMLLQVLGALGLAGSAIISYGLALVVQVSPWYDPQYLIPMLGMLLGNACSGVAVGLSTVLDELSSGRDKVEMLLAMGATRMEASREVVQRASRMALTPLLNTMNVVGIVSIPGMMTGQILGGSDPSVAARYQIIVMFLIGAATGLSSVATIMLAVVSLIDDKHRLRSERLQPRANTAKGAVAWLAAQASQGWRAMRARAGQLATRIRLAFSGGRLRRSASGGGLGGTAPCPDGFAGPSCSLCRTDAACAAATGDAAAACSKQLAFRPESTLKSFACDLPANDFIGGLLEPGSLLVQCTPAAAECTLGFTVKSGSVAVGCEASGCTFQNDQAALNCSTTACSCPADSTCGNNTLISGLVGGVKGGASLSCDISGACVMKIAGLPVAQINATCQAAECLANAAAAPAPAAEAPAVAAMDGSPSPAPSPAAAPSPSASPAPTPSPAAQPSPSPSPAPAPADVPVNVQGDGTCAQDWEGAQCSLCKTDYACVNGANGGTGNLQATCSRNLTFAPNSVLKAFSCELPSGNFLSELIKPGTMLVRCATGLQPGQQLAASEAAAPAPEAAGSEEPAAEPAASGSLTPANAVQDILGAISGGGGSGRRLHAAGSSGGYRQLLQATGERYCNISFTVANPAVVDVACKATDCIINPNSAKVECANTVCSCPGATDCNNAIINGLVTNVNGKASLDCDAAGACSIKLTGLPVAQLDATCQAGECLVPTDGTLNVTDVTSQTQLNSNPIIAAIPLMLLTLLTAAVGSYTFVHRQMMWPYRIGRADVARLEAMASKPALAAGNGAAAASSRVGVLTFENLTVSVPLRPKEAAKRREALRRKALQRVHSRVQLGEPHNSGLGRLIEAAKTKLHLPLGGDLERVGSGELAPRSPSAAEQAAATAAADYVVGLHQAPYRPDDWYILQGCSGSVYGGQVVGLLGPSGCGKTTLLGSIAGSAMDLGSSSSLTGTVEVDGHRRRKSQVAYVPQSDVLIPSLTVQECLRYSALLRLPPDTSPLDLQVAIERVLDELGLRHVADAPVGGSGGIRGVSGGERRRVTIGMELVTDPSILVLDEPTSGLDSYTADLLMSSLKTVAGAGRVVLASLHQPSRDVFNSLDQVVLMGHGHMLYMGPPAEAEAWFERHGLPCPAGTAIAEHMLKVASDAADTQRLLECLAQEAEQAGGKPGVSPFAAADAGHRRTASAASSQGGSEARQSIGKSPFESPASVPEGLPLPGTHRHRLSTGGSCDMSEVLGHTTAGGAGAAAPPQQHHRRRGKAPVGRQLSVLFWRTFIDIVRNPALLLLHSLIAAIMGLITGLVFLDSDFTNVGVQNRMGGTFFALAFLGFTSLTTVDLLINERQVVTREVRGGYYHPSAYLLSKLTLDAMLLRVLPAIWYFFTFYYLAGFRTSSAYAAAYCLVLVTFSCVVGAMSMSVTVASNTAGQASFAMNFLLLFSLVFTGFLVNVSSIPKALRWLHYLSVFYYAFEAMITGELNGQLYDFQAAGSTTIPNVPGETYLTTLGFDPSRTTVDIGILVAFYFLMVLLAMGLFFLRLPRQRGGTSGGRARAFASRATSAVSNAFDAVRTASGRLLQRGGSARPEAAGAPTAAPGMPPLPPNGSKRFAQPVPRGVEAAANGTLEGPKAKAAKGQQLPDVPSTAELLPASATPTSAAEVAVAADAASAPLATGITRLNS</sequence>
<comment type="caution">
    <text evidence="11">The sequence shown here is derived from an EMBL/GenBank/DDBJ whole genome shotgun (WGS) entry which is preliminary data.</text>
</comment>
<accession>A0A2P6TPS8</accession>
<dbReference type="InterPro" id="IPR003593">
    <property type="entry name" value="AAA+_ATPase"/>
</dbReference>
<evidence type="ECO:0000259" key="10">
    <source>
        <dbReference type="PROSITE" id="PS50893"/>
    </source>
</evidence>
<evidence type="ECO:0000256" key="7">
    <source>
        <dbReference type="ARBA" id="ARBA00023136"/>
    </source>
</evidence>
<feature type="transmembrane region" description="Helical" evidence="9">
    <location>
        <begin position="1839"/>
        <end position="1861"/>
    </location>
</feature>
<gene>
    <name evidence="11" type="ORF">C2E21_5133</name>
</gene>
<dbReference type="PANTHER" id="PTHR48041:SF2">
    <property type="entry name" value="ATP-DEPENDENT PERMEASE-RELATED"/>
    <property type="match status" value="1"/>
</dbReference>
<organism evidence="11 12">
    <name type="scientific">Chlorella sorokiniana</name>
    <name type="common">Freshwater green alga</name>
    <dbReference type="NCBI Taxonomy" id="3076"/>
    <lineage>
        <taxon>Eukaryota</taxon>
        <taxon>Viridiplantae</taxon>
        <taxon>Chlorophyta</taxon>
        <taxon>core chlorophytes</taxon>
        <taxon>Trebouxiophyceae</taxon>
        <taxon>Chlorellales</taxon>
        <taxon>Chlorellaceae</taxon>
        <taxon>Chlorella clade</taxon>
        <taxon>Chlorella</taxon>
    </lineage>
</organism>
<evidence type="ECO:0000256" key="3">
    <source>
        <dbReference type="ARBA" id="ARBA00022692"/>
    </source>
</evidence>
<dbReference type="InterPro" id="IPR017871">
    <property type="entry name" value="ABC_transporter-like_CS"/>
</dbReference>
<name>A0A2P6TPS8_CHLSO</name>
<dbReference type="SUPFAM" id="SSF52540">
    <property type="entry name" value="P-loop containing nucleoside triphosphate hydrolases"/>
    <property type="match status" value="2"/>
</dbReference>
<evidence type="ECO:0000256" key="4">
    <source>
        <dbReference type="ARBA" id="ARBA00022741"/>
    </source>
</evidence>
<dbReference type="Pfam" id="PF01061">
    <property type="entry name" value="ABC2_membrane"/>
    <property type="match status" value="1"/>
</dbReference>
<feature type="transmembrane region" description="Helical" evidence="9">
    <location>
        <begin position="380"/>
        <end position="399"/>
    </location>
</feature>
<dbReference type="PROSITE" id="PS00211">
    <property type="entry name" value="ABC_TRANSPORTER_1"/>
    <property type="match status" value="2"/>
</dbReference>
<dbReference type="Pfam" id="PF00005">
    <property type="entry name" value="ABC_tran"/>
    <property type="match status" value="2"/>
</dbReference>
<dbReference type="PANTHER" id="PTHR48041">
    <property type="entry name" value="ABC TRANSPORTER G FAMILY MEMBER 28"/>
    <property type="match status" value="1"/>
</dbReference>
<dbReference type="Pfam" id="PF03649">
    <property type="entry name" value="UPF0014"/>
    <property type="match status" value="1"/>
</dbReference>
<feature type="region of interest" description="Disordered" evidence="8">
    <location>
        <begin position="820"/>
        <end position="867"/>
    </location>
</feature>
<dbReference type="InterPro" id="IPR013525">
    <property type="entry name" value="ABC2_TM"/>
</dbReference>
<dbReference type="OrthoDB" id="66620at2759"/>
<dbReference type="InterPro" id="IPR027417">
    <property type="entry name" value="P-loop_NTPase"/>
</dbReference>
<keyword evidence="12" id="KW-1185">Reference proteome</keyword>
<evidence type="ECO:0000256" key="5">
    <source>
        <dbReference type="ARBA" id="ARBA00022840"/>
    </source>
</evidence>
<feature type="region of interest" description="Disordered" evidence="8">
    <location>
        <begin position="1575"/>
        <end position="1670"/>
    </location>
</feature>
<feature type="transmembrane region" description="Helical" evidence="9">
    <location>
        <begin position="1145"/>
        <end position="1167"/>
    </location>
</feature>
<evidence type="ECO:0000256" key="1">
    <source>
        <dbReference type="ARBA" id="ARBA00004141"/>
    </source>
</evidence>
<evidence type="ECO:0000256" key="6">
    <source>
        <dbReference type="ARBA" id="ARBA00022989"/>
    </source>
</evidence>
<dbReference type="InterPro" id="IPR003439">
    <property type="entry name" value="ABC_transporter-like_ATP-bd"/>
</dbReference>
<feature type="region of interest" description="Disordered" evidence="8">
    <location>
        <begin position="958"/>
        <end position="984"/>
    </location>
</feature>
<keyword evidence="3 9" id="KW-0812">Transmembrane</keyword>
<dbReference type="GO" id="GO:0140359">
    <property type="term" value="F:ABC-type transporter activity"/>
    <property type="evidence" value="ECO:0007669"/>
    <property type="project" value="InterPro"/>
</dbReference>
<feature type="domain" description="ABC transporter" evidence="10">
    <location>
        <begin position="1303"/>
        <end position="1543"/>
    </location>
</feature>
<feature type="domain" description="ABC transporter" evidence="10">
    <location>
        <begin position="14"/>
        <end position="244"/>
    </location>
</feature>
<feature type="transmembrane region" description="Helical" evidence="9">
    <location>
        <begin position="1726"/>
        <end position="1749"/>
    </location>
</feature>
<dbReference type="InterPro" id="IPR050352">
    <property type="entry name" value="ABCG_transporters"/>
</dbReference>
<feature type="region of interest" description="Disordered" evidence="8">
    <location>
        <begin position="1984"/>
        <end position="2017"/>
    </location>
</feature>
<feature type="transmembrane region" description="Helical" evidence="9">
    <location>
        <begin position="1770"/>
        <end position="1791"/>
    </location>
</feature>
<dbReference type="Gene3D" id="3.40.50.300">
    <property type="entry name" value="P-loop containing nucleotide triphosphate hydrolases"/>
    <property type="match status" value="2"/>
</dbReference>
<feature type="transmembrane region" description="Helical" evidence="9">
    <location>
        <begin position="1803"/>
        <end position="1827"/>
    </location>
</feature>
<feature type="compositionally biased region" description="Low complexity" evidence="8">
    <location>
        <begin position="1595"/>
        <end position="1609"/>
    </location>
</feature>
<dbReference type="InterPro" id="IPR005226">
    <property type="entry name" value="UPF0014_fam"/>
</dbReference>
<dbReference type="EMBL" id="LHPG02000009">
    <property type="protein sequence ID" value="PRW56047.1"/>
    <property type="molecule type" value="Genomic_DNA"/>
</dbReference>
<evidence type="ECO:0000313" key="12">
    <source>
        <dbReference type="Proteomes" id="UP000239899"/>
    </source>
</evidence>
<dbReference type="GO" id="GO:0016887">
    <property type="term" value="F:ATP hydrolysis activity"/>
    <property type="evidence" value="ECO:0007669"/>
    <property type="project" value="InterPro"/>
</dbReference>
<dbReference type="PROSITE" id="PS50893">
    <property type="entry name" value="ABC_TRANSPORTER_2"/>
    <property type="match status" value="2"/>
</dbReference>
<reference evidence="11 12" key="1">
    <citation type="journal article" date="2018" name="Plant J.">
        <title>Genome sequences of Chlorella sorokiniana UTEX 1602 and Micractinium conductrix SAG 241.80: implications to maltose excretion by a green alga.</title>
        <authorList>
            <person name="Arriola M.B."/>
            <person name="Velmurugan N."/>
            <person name="Zhang Y."/>
            <person name="Plunkett M.H."/>
            <person name="Hondzo H."/>
            <person name="Barney B.M."/>
        </authorList>
    </citation>
    <scope>NUCLEOTIDE SEQUENCE [LARGE SCALE GENOMIC DNA]</scope>
    <source>
        <strain evidence="12">UTEX 1602</strain>
    </source>
</reference>
<feature type="transmembrane region" description="Helical" evidence="9">
    <location>
        <begin position="1924"/>
        <end position="1944"/>
    </location>
</feature>
<feature type="transmembrane region" description="Helical" evidence="9">
    <location>
        <begin position="411"/>
        <end position="431"/>
    </location>
</feature>
<feature type="transmembrane region" description="Helical" evidence="9">
    <location>
        <begin position="353"/>
        <end position="374"/>
    </location>
</feature>
<dbReference type="GO" id="GO:0016020">
    <property type="term" value="C:membrane"/>
    <property type="evidence" value="ECO:0007669"/>
    <property type="project" value="UniProtKB-SubCell"/>
</dbReference>
<feature type="compositionally biased region" description="Low complexity" evidence="8">
    <location>
        <begin position="1990"/>
        <end position="2002"/>
    </location>
</feature>
<feature type="transmembrane region" description="Helical" evidence="9">
    <location>
        <begin position="1693"/>
        <end position="1714"/>
    </location>
</feature>